<organism evidence="2 3">
    <name type="scientific">Bremerella alba</name>
    <dbReference type="NCBI Taxonomy" id="980252"/>
    <lineage>
        <taxon>Bacteria</taxon>
        <taxon>Pseudomonadati</taxon>
        <taxon>Planctomycetota</taxon>
        <taxon>Planctomycetia</taxon>
        <taxon>Pirellulales</taxon>
        <taxon>Pirellulaceae</taxon>
        <taxon>Bremerella</taxon>
    </lineage>
</organism>
<dbReference type="Proteomes" id="UP000551616">
    <property type="component" value="Unassembled WGS sequence"/>
</dbReference>
<dbReference type="RefSeq" id="WP_207398795.1">
    <property type="nucleotide sequence ID" value="NZ_JABRWO010000015.1"/>
</dbReference>
<comment type="caution">
    <text evidence="2">The sequence shown here is derived from an EMBL/GenBank/DDBJ whole genome shotgun (WGS) entry which is preliminary data.</text>
</comment>
<name>A0A7V9A9Q9_9BACT</name>
<evidence type="ECO:0000256" key="1">
    <source>
        <dbReference type="SAM" id="MobiDB-lite"/>
    </source>
</evidence>
<accession>A0A7V9A9Q9</accession>
<feature type="region of interest" description="Disordered" evidence="1">
    <location>
        <begin position="103"/>
        <end position="175"/>
    </location>
</feature>
<dbReference type="AlphaFoldDB" id="A0A7V9A9Q9"/>
<feature type="compositionally biased region" description="Polar residues" evidence="1">
    <location>
        <begin position="115"/>
        <end position="125"/>
    </location>
</feature>
<sequence length="175" mass="19751">MRHLLIGLIAAAIFLIVAFYASAKIWGEEPQARPTTEATPALGVPYYLRPRLLPRRNMVFDTLYSGRTRVNPVQKRLEREGYDVTGKLPILPEKRDARIRDAAGNVLPSTDPLRNLSSPLLGTQRTTRDPLMRKRLSPSERTQQQLYRGPSRPGMIAPRAQQERSTPSARDLGRP</sequence>
<reference evidence="2 3" key="1">
    <citation type="submission" date="2020-05" db="EMBL/GenBank/DDBJ databases">
        <title>Bremerella alba sp. nov., a novel planctomycete isolated from the surface of the macroalga Fucus spiralis.</title>
        <authorList>
            <person name="Godinho O."/>
            <person name="Botelho R."/>
            <person name="Albuquerque L."/>
            <person name="Wiegand S."/>
            <person name="Da Costa M.S."/>
            <person name="Lobo-Da-Cunha A."/>
            <person name="Jogler C."/>
            <person name="Lage O.M."/>
        </authorList>
    </citation>
    <scope>NUCLEOTIDE SEQUENCE [LARGE SCALE GENOMIC DNA]</scope>
    <source>
        <strain evidence="2 3">FF15</strain>
    </source>
</reference>
<keyword evidence="3" id="KW-1185">Reference proteome</keyword>
<gene>
    <name evidence="2" type="ORF">HOV93_46090</name>
</gene>
<protein>
    <submittedName>
        <fullName evidence="2">Uncharacterized protein</fullName>
    </submittedName>
</protein>
<evidence type="ECO:0000313" key="2">
    <source>
        <dbReference type="EMBL" id="MBA2117411.1"/>
    </source>
</evidence>
<proteinExistence type="predicted"/>
<evidence type="ECO:0000313" key="3">
    <source>
        <dbReference type="Proteomes" id="UP000551616"/>
    </source>
</evidence>
<dbReference type="EMBL" id="JABRWO010000015">
    <property type="protein sequence ID" value="MBA2117411.1"/>
    <property type="molecule type" value="Genomic_DNA"/>
</dbReference>